<evidence type="ECO:0000256" key="1">
    <source>
        <dbReference type="ARBA" id="ARBA00004413"/>
    </source>
</evidence>
<evidence type="ECO:0000256" key="9">
    <source>
        <dbReference type="ARBA" id="ARBA00049985"/>
    </source>
</evidence>
<dbReference type="PANTHER" id="PTHR42711">
    <property type="entry name" value="ABC TRANSPORTER ATP-BINDING PROTEIN"/>
    <property type="match status" value="1"/>
</dbReference>
<comment type="subcellular location">
    <subcellularLocation>
        <location evidence="1">Cell membrane</location>
        <topology evidence="1">Peripheral membrane protein</topology>
        <orientation evidence="1">Cytoplasmic side</orientation>
    </subcellularLocation>
</comment>
<feature type="domain" description="ABC transporter" evidence="10">
    <location>
        <begin position="5"/>
        <end position="233"/>
    </location>
</feature>
<evidence type="ECO:0000259" key="10">
    <source>
        <dbReference type="PROSITE" id="PS50893"/>
    </source>
</evidence>
<evidence type="ECO:0000313" key="12">
    <source>
        <dbReference type="Proteomes" id="UP001149140"/>
    </source>
</evidence>
<dbReference type="InterPro" id="IPR017871">
    <property type="entry name" value="ABC_transporter-like_CS"/>
</dbReference>
<gene>
    <name evidence="11" type="ORF">OM076_18945</name>
</gene>
<dbReference type="SMART" id="SM00382">
    <property type="entry name" value="AAA"/>
    <property type="match status" value="1"/>
</dbReference>
<evidence type="ECO:0000256" key="4">
    <source>
        <dbReference type="ARBA" id="ARBA00022741"/>
    </source>
</evidence>
<evidence type="ECO:0000256" key="8">
    <source>
        <dbReference type="ARBA" id="ARBA00023251"/>
    </source>
</evidence>
<keyword evidence="5 11" id="KW-0067">ATP-binding</keyword>
<dbReference type="EMBL" id="JAPDOD010000018">
    <property type="protein sequence ID" value="MDA0162357.1"/>
    <property type="molecule type" value="Genomic_DNA"/>
</dbReference>
<dbReference type="FunFam" id="3.40.50.300:FF:000589">
    <property type="entry name" value="ABC transporter, ATP-binding subunit"/>
    <property type="match status" value="1"/>
</dbReference>
<evidence type="ECO:0000256" key="2">
    <source>
        <dbReference type="ARBA" id="ARBA00022448"/>
    </source>
</evidence>
<name>A0A9X3MTV7_9ACTN</name>
<reference evidence="11" key="1">
    <citation type="submission" date="2022-10" db="EMBL/GenBank/DDBJ databases">
        <title>The WGS of Solirubrobacter ginsenosidimutans DSM 21036.</title>
        <authorList>
            <person name="Jiang Z."/>
        </authorList>
    </citation>
    <scope>NUCLEOTIDE SEQUENCE</scope>
    <source>
        <strain evidence="11">DSM 21036</strain>
    </source>
</reference>
<proteinExistence type="inferred from homology"/>
<organism evidence="11 12">
    <name type="scientific">Solirubrobacter ginsenosidimutans</name>
    <dbReference type="NCBI Taxonomy" id="490573"/>
    <lineage>
        <taxon>Bacteria</taxon>
        <taxon>Bacillati</taxon>
        <taxon>Actinomycetota</taxon>
        <taxon>Thermoleophilia</taxon>
        <taxon>Solirubrobacterales</taxon>
        <taxon>Solirubrobacteraceae</taxon>
        <taxon>Solirubrobacter</taxon>
    </lineage>
</organism>
<dbReference type="Pfam" id="PF00005">
    <property type="entry name" value="ABC_tran"/>
    <property type="match status" value="1"/>
</dbReference>
<dbReference type="InterPro" id="IPR027417">
    <property type="entry name" value="P-loop_NTPase"/>
</dbReference>
<evidence type="ECO:0000256" key="5">
    <source>
        <dbReference type="ARBA" id="ARBA00022840"/>
    </source>
</evidence>
<dbReference type="PROSITE" id="PS00211">
    <property type="entry name" value="ABC_TRANSPORTER_1"/>
    <property type="match status" value="1"/>
</dbReference>
<dbReference type="InterPro" id="IPR003593">
    <property type="entry name" value="AAA+_ATPase"/>
</dbReference>
<dbReference type="RefSeq" id="WP_270041599.1">
    <property type="nucleotide sequence ID" value="NZ_JAPDOD010000018.1"/>
</dbReference>
<keyword evidence="7" id="KW-0472">Membrane</keyword>
<dbReference type="InterPro" id="IPR005894">
    <property type="entry name" value="DrrA"/>
</dbReference>
<comment type="caution">
    <text evidence="11">The sequence shown here is derived from an EMBL/GenBank/DDBJ whole genome shotgun (WGS) entry which is preliminary data.</text>
</comment>
<protein>
    <submittedName>
        <fullName evidence="11">ATP-binding cassette domain-containing protein</fullName>
    </submittedName>
</protein>
<dbReference type="GO" id="GO:0016887">
    <property type="term" value="F:ATP hydrolysis activity"/>
    <property type="evidence" value="ECO:0007669"/>
    <property type="project" value="InterPro"/>
</dbReference>
<keyword evidence="4" id="KW-0547">Nucleotide-binding</keyword>
<evidence type="ECO:0000256" key="7">
    <source>
        <dbReference type="ARBA" id="ARBA00023136"/>
    </source>
</evidence>
<dbReference type="InterPro" id="IPR025302">
    <property type="entry name" value="DrrA1/2-like_C"/>
</dbReference>
<dbReference type="GO" id="GO:0005524">
    <property type="term" value="F:ATP binding"/>
    <property type="evidence" value="ECO:0007669"/>
    <property type="project" value="UniProtKB-KW"/>
</dbReference>
<evidence type="ECO:0000256" key="3">
    <source>
        <dbReference type="ARBA" id="ARBA00022475"/>
    </source>
</evidence>
<dbReference type="GO" id="GO:0046677">
    <property type="term" value="P:response to antibiotic"/>
    <property type="evidence" value="ECO:0007669"/>
    <property type="project" value="UniProtKB-KW"/>
</dbReference>
<keyword evidence="2" id="KW-0813">Transport</keyword>
<dbReference type="PANTHER" id="PTHR42711:SF19">
    <property type="entry name" value="DOXORUBICIN RESISTANCE ATP-BINDING PROTEIN DRRA"/>
    <property type="match status" value="1"/>
</dbReference>
<evidence type="ECO:0000313" key="11">
    <source>
        <dbReference type="EMBL" id="MDA0162357.1"/>
    </source>
</evidence>
<dbReference type="Gene3D" id="3.40.50.300">
    <property type="entry name" value="P-loop containing nucleotide triphosphate hydrolases"/>
    <property type="match status" value="1"/>
</dbReference>
<dbReference type="AlphaFoldDB" id="A0A9X3MTV7"/>
<keyword evidence="3" id="KW-1003">Cell membrane</keyword>
<keyword evidence="8" id="KW-0046">Antibiotic resistance</keyword>
<dbReference type="GO" id="GO:0005886">
    <property type="term" value="C:plasma membrane"/>
    <property type="evidence" value="ECO:0007669"/>
    <property type="project" value="UniProtKB-SubCell"/>
</dbReference>
<sequence>MPYTIEAQGLTKAFGSTRVLEGLDLQIEAGEVFALLGPNGAGKTTTVRILSTLLAPDTGAARVAGHDVVKDRIAVRRAISLTAQEAAVDGVLTGAENLRMMARLRKVPNGTMRTRELLERFDLSDAADRRVATYSGGMRRRLDLAMSLVSRPEVIFLDEPSTGLDPRSRLAVWEAVQALASDGATILLTTQYLDEADRLADRIAVVDHGRIAALGTAHELKARVGEETLELFFADGETLEAARQILDGHVTDESLRVPAAGAEDVHRALDTLATNGLHAQRLEVHRPTLDEVFLALTDSTSTGARA</sequence>
<dbReference type="Pfam" id="PF13732">
    <property type="entry name" value="DrrA1-3_C"/>
    <property type="match status" value="1"/>
</dbReference>
<dbReference type="InterPro" id="IPR050763">
    <property type="entry name" value="ABC_transporter_ATP-binding"/>
</dbReference>
<comment type="similarity">
    <text evidence="9">Belongs to the ABC transporter superfamily. Drug exporter-1 (DrugE1) (TC 3.A.1.105) family.</text>
</comment>
<dbReference type="Proteomes" id="UP001149140">
    <property type="component" value="Unassembled WGS sequence"/>
</dbReference>
<dbReference type="GO" id="GO:1900753">
    <property type="term" value="P:doxorubicin transport"/>
    <property type="evidence" value="ECO:0007669"/>
    <property type="project" value="InterPro"/>
</dbReference>
<dbReference type="SUPFAM" id="SSF52540">
    <property type="entry name" value="P-loop containing nucleoside triphosphate hydrolases"/>
    <property type="match status" value="1"/>
</dbReference>
<dbReference type="PROSITE" id="PS50893">
    <property type="entry name" value="ABC_TRANSPORTER_2"/>
    <property type="match status" value="1"/>
</dbReference>
<dbReference type="GO" id="GO:0043215">
    <property type="term" value="P:daunorubicin transport"/>
    <property type="evidence" value="ECO:0007669"/>
    <property type="project" value="InterPro"/>
</dbReference>
<keyword evidence="6" id="KW-1278">Translocase</keyword>
<dbReference type="NCBIfam" id="TIGR01188">
    <property type="entry name" value="drrA"/>
    <property type="match status" value="1"/>
</dbReference>
<accession>A0A9X3MTV7</accession>
<keyword evidence="12" id="KW-1185">Reference proteome</keyword>
<evidence type="ECO:0000256" key="6">
    <source>
        <dbReference type="ARBA" id="ARBA00022967"/>
    </source>
</evidence>
<dbReference type="InterPro" id="IPR003439">
    <property type="entry name" value="ABC_transporter-like_ATP-bd"/>
</dbReference>